<evidence type="ECO:0000313" key="2">
    <source>
        <dbReference type="Proteomes" id="UP001157502"/>
    </source>
</evidence>
<protein>
    <submittedName>
        <fullName evidence="1">Uncharacterized protein</fullName>
    </submittedName>
</protein>
<dbReference type="EMBL" id="CM055745">
    <property type="protein sequence ID" value="KAJ7998254.1"/>
    <property type="molecule type" value="Genomic_DNA"/>
</dbReference>
<keyword evidence="2" id="KW-1185">Reference proteome</keyword>
<accession>A0ACC2G3Q2</accession>
<evidence type="ECO:0000313" key="1">
    <source>
        <dbReference type="EMBL" id="KAJ7998254.1"/>
    </source>
</evidence>
<organism evidence="1 2">
    <name type="scientific">Dallia pectoralis</name>
    <name type="common">Alaska blackfish</name>
    <dbReference type="NCBI Taxonomy" id="75939"/>
    <lineage>
        <taxon>Eukaryota</taxon>
        <taxon>Metazoa</taxon>
        <taxon>Chordata</taxon>
        <taxon>Craniata</taxon>
        <taxon>Vertebrata</taxon>
        <taxon>Euteleostomi</taxon>
        <taxon>Actinopterygii</taxon>
        <taxon>Neopterygii</taxon>
        <taxon>Teleostei</taxon>
        <taxon>Protacanthopterygii</taxon>
        <taxon>Esociformes</taxon>
        <taxon>Umbridae</taxon>
        <taxon>Dallia</taxon>
    </lineage>
</organism>
<sequence>MQSRKVCMLSIAWILVMFLRLSATNRRNQARRGLRRLRILVVQLMTGGPTRYCAINPNTSILRIWFDFPLVIFGWPFKRGYRSQWCWPYRGLPETRKEVSAPAAANREHLRSYFTVPR</sequence>
<proteinExistence type="predicted"/>
<name>A0ACC2G3Q2_DALPE</name>
<comment type="caution">
    <text evidence="1">The sequence shown here is derived from an EMBL/GenBank/DDBJ whole genome shotgun (WGS) entry which is preliminary data.</text>
</comment>
<gene>
    <name evidence="1" type="ORF">DPEC_G00220720</name>
</gene>
<reference evidence="1" key="1">
    <citation type="submission" date="2021-05" db="EMBL/GenBank/DDBJ databases">
        <authorList>
            <person name="Pan Q."/>
            <person name="Jouanno E."/>
            <person name="Zahm M."/>
            <person name="Klopp C."/>
            <person name="Cabau C."/>
            <person name="Louis A."/>
            <person name="Berthelot C."/>
            <person name="Parey E."/>
            <person name="Roest Crollius H."/>
            <person name="Montfort J."/>
            <person name="Robinson-Rechavi M."/>
            <person name="Bouchez O."/>
            <person name="Lampietro C."/>
            <person name="Lopez Roques C."/>
            <person name="Donnadieu C."/>
            <person name="Postlethwait J."/>
            <person name="Bobe J."/>
            <person name="Dillon D."/>
            <person name="Chandos A."/>
            <person name="von Hippel F."/>
            <person name="Guiguen Y."/>
        </authorList>
    </citation>
    <scope>NUCLEOTIDE SEQUENCE</scope>
    <source>
        <strain evidence="1">YG-Jan2019</strain>
    </source>
</reference>
<dbReference type="Proteomes" id="UP001157502">
    <property type="component" value="Chromosome 18"/>
</dbReference>